<name>A0A0E9RZ15_ANGAN</name>
<feature type="region of interest" description="Disordered" evidence="1">
    <location>
        <begin position="1"/>
        <end position="38"/>
    </location>
</feature>
<sequence length="89" mass="9464">MPGMRPGLQRAVRKARQRGAVQQLPDVPEEERAQQGTGGVLGPACARFANTHQHGRGCRKYSVQAGGQRVYGCYEAGGGGKGRTGAWAR</sequence>
<dbReference type="EMBL" id="GBXM01074430">
    <property type="protein sequence ID" value="JAH34147.1"/>
    <property type="molecule type" value="Transcribed_RNA"/>
</dbReference>
<reference evidence="2" key="2">
    <citation type="journal article" date="2015" name="Fish Shellfish Immunol.">
        <title>Early steps in the European eel (Anguilla anguilla)-Vibrio vulnificus interaction in the gills: Role of the RtxA13 toxin.</title>
        <authorList>
            <person name="Callol A."/>
            <person name="Pajuelo D."/>
            <person name="Ebbesson L."/>
            <person name="Teles M."/>
            <person name="MacKenzie S."/>
            <person name="Amaro C."/>
        </authorList>
    </citation>
    <scope>NUCLEOTIDE SEQUENCE</scope>
</reference>
<organism evidence="2">
    <name type="scientific">Anguilla anguilla</name>
    <name type="common">European freshwater eel</name>
    <name type="synonym">Muraena anguilla</name>
    <dbReference type="NCBI Taxonomy" id="7936"/>
    <lineage>
        <taxon>Eukaryota</taxon>
        <taxon>Metazoa</taxon>
        <taxon>Chordata</taxon>
        <taxon>Craniata</taxon>
        <taxon>Vertebrata</taxon>
        <taxon>Euteleostomi</taxon>
        <taxon>Actinopterygii</taxon>
        <taxon>Neopterygii</taxon>
        <taxon>Teleostei</taxon>
        <taxon>Anguilliformes</taxon>
        <taxon>Anguillidae</taxon>
        <taxon>Anguilla</taxon>
    </lineage>
</organism>
<evidence type="ECO:0000313" key="2">
    <source>
        <dbReference type="EMBL" id="JAH34147.1"/>
    </source>
</evidence>
<proteinExistence type="predicted"/>
<evidence type="ECO:0000256" key="1">
    <source>
        <dbReference type="SAM" id="MobiDB-lite"/>
    </source>
</evidence>
<reference evidence="2" key="1">
    <citation type="submission" date="2014-11" db="EMBL/GenBank/DDBJ databases">
        <authorList>
            <person name="Amaro Gonzalez C."/>
        </authorList>
    </citation>
    <scope>NUCLEOTIDE SEQUENCE</scope>
</reference>
<accession>A0A0E9RZ15</accession>
<dbReference type="AlphaFoldDB" id="A0A0E9RZ15"/>
<protein>
    <submittedName>
        <fullName evidence="2">Uncharacterized protein</fullName>
    </submittedName>
</protein>